<keyword evidence="1" id="KW-1133">Transmembrane helix</keyword>
<dbReference type="EMBL" id="QYJN01000570">
    <property type="protein sequence ID" value="RIP14642.1"/>
    <property type="molecule type" value="Genomic_DNA"/>
</dbReference>
<sequence>MSNQNELKRNLGFFSAISIVMGTVIGAGVFFKVSSVAEVTGSTSMAM</sequence>
<accession>A0A3A0UK18</accession>
<feature type="non-terminal residue" evidence="2">
    <location>
        <position position="47"/>
    </location>
</feature>
<proteinExistence type="predicted"/>
<evidence type="ECO:0000313" key="3">
    <source>
        <dbReference type="Proteomes" id="UP000265541"/>
    </source>
</evidence>
<comment type="caution">
    <text evidence="2">The sequence shown here is derived from an EMBL/GenBank/DDBJ whole genome shotgun (WGS) entry which is preliminary data.</text>
</comment>
<gene>
    <name evidence="2" type="ORF">BUZ14_17070</name>
</gene>
<feature type="transmembrane region" description="Helical" evidence="1">
    <location>
        <begin position="12"/>
        <end position="31"/>
    </location>
</feature>
<protein>
    <submittedName>
        <fullName evidence="2">Amino acid permease</fullName>
    </submittedName>
</protein>
<keyword evidence="1" id="KW-0472">Membrane</keyword>
<keyword evidence="1" id="KW-0812">Transmembrane</keyword>
<evidence type="ECO:0000313" key="2">
    <source>
        <dbReference type="EMBL" id="RIP14642.1"/>
    </source>
</evidence>
<name>A0A3A0UK18_STAGA</name>
<organism evidence="2 3">
    <name type="scientific">Staphylococcus gallinarum</name>
    <dbReference type="NCBI Taxonomy" id="1293"/>
    <lineage>
        <taxon>Bacteria</taxon>
        <taxon>Bacillati</taxon>
        <taxon>Bacillota</taxon>
        <taxon>Bacilli</taxon>
        <taxon>Bacillales</taxon>
        <taxon>Staphylococcaceae</taxon>
        <taxon>Staphylococcus</taxon>
    </lineage>
</organism>
<dbReference type="Gene3D" id="1.20.1740.10">
    <property type="entry name" value="Amino acid/polyamine transporter I"/>
    <property type="match status" value="1"/>
</dbReference>
<evidence type="ECO:0000256" key="1">
    <source>
        <dbReference type="SAM" id="Phobius"/>
    </source>
</evidence>
<dbReference type="Proteomes" id="UP000265541">
    <property type="component" value="Unassembled WGS sequence"/>
</dbReference>
<dbReference type="AlphaFoldDB" id="A0A3A0UK18"/>
<reference evidence="2 3" key="1">
    <citation type="journal article" date="2016" name="Front. Microbiol.">
        <title>Comprehensive Phylogenetic Analysis of Bovine Non-aureus Staphylococci Species Based on Whole-Genome Sequencing.</title>
        <authorList>
            <person name="Naushad S."/>
            <person name="Barkema H.W."/>
            <person name="Luby C."/>
            <person name="Condas L.A."/>
            <person name="Nobrega D.B."/>
            <person name="Carson D.A."/>
            <person name="De Buck J."/>
        </authorList>
    </citation>
    <scope>NUCLEOTIDE SEQUENCE [LARGE SCALE GENOMIC DNA]</scope>
    <source>
        <strain evidence="2 3">SNUC 4781</strain>
    </source>
</reference>